<feature type="chain" id="PRO_5041296482" description="Secreted protein" evidence="1">
    <location>
        <begin position="21"/>
        <end position="74"/>
    </location>
</feature>
<evidence type="ECO:0008006" key="4">
    <source>
        <dbReference type="Google" id="ProtNLM"/>
    </source>
</evidence>
<proteinExistence type="predicted"/>
<reference evidence="2" key="1">
    <citation type="submission" date="2023-06" db="EMBL/GenBank/DDBJ databases">
        <title>Genome-scale phylogeny and comparative genomics of the fungal order Sordariales.</title>
        <authorList>
            <consortium name="Lawrence Berkeley National Laboratory"/>
            <person name="Hensen N."/>
            <person name="Bonometti L."/>
            <person name="Westerberg I."/>
            <person name="Brannstrom I.O."/>
            <person name="Guillou S."/>
            <person name="Cros-Aarteil S."/>
            <person name="Calhoun S."/>
            <person name="Haridas S."/>
            <person name="Kuo A."/>
            <person name="Mondo S."/>
            <person name="Pangilinan J."/>
            <person name="Riley R."/>
            <person name="Labutti K."/>
            <person name="Andreopoulos B."/>
            <person name="Lipzen A."/>
            <person name="Chen C."/>
            <person name="Yanf M."/>
            <person name="Daum C."/>
            <person name="Ng V."/>
            <person name="Clum A."/>
            <person name="Steindorff A."/>
            <person name="Ohm R."/>
            <person name="Martin F."/>
            <person name="Silar P."/>
            <person name="Natvig D."/>
            <person name="Lalanne C."/>
            <person name="Gautier V."/>
            <person name="Ament-Velasquez S.L."/>
            <person name="Kruys A."/>
            <person name="Hutchinson M.I."/>
            <person name="Powell A.J."/>
            <person name="Barry K."/>
            <person name="Miller A.N."/>
            <person name="Grigoriev I.V."/>
            <person name="Debuchy R."/>
            <person name="Gladieux P."/>
            <person name="Thoren M.H."/>
            <person name="Johannesson H."/>
        </authorList>
    </citation>
    <scope>NUCLEOTIDE SEQUENCE</scope>
    <source>
        <strain evidence="2">SMH4607-1</strain>
    </source>
</reference>
<keyword evidence="3" id="KW-1185">Reference proteome</keyword>
<dbReference type="EMBL" id="JAUKUA010000004">
    <property type="protein sequence ID" value="KAK0715672.1"/>
    <property type="molecule type" value="Genomic_DNA"/>
</dbReference>
<dbReference type="Proteomes" id="UP001172102">
    <property type="component" value="Unassembled WGS sequence"/>
</dbReference>
<evidence type="ECO:0000313" key="2">
    <source>
        <dbReference type="EMBL" id="KAK0715672.1"/>
    </source>
</evidence>
<feature type="signal peptide" evidence="1">
    <location>
        <begin position="1"/>
        <end position="20"/>
    </location>
</feature>
<protein>
    <recommendedName>
        <fullName evidence="4">Secreted protein</fullName>
    </recommendedName>
</protein>
<evidence type="ECO:0000256" key="1">
    <source>
        <dbReference type="SAM" id="SignalP"/>
    </source>
</evidence>
<gene>
    <name evidence="2" type="ORF">B0H67DRAFT_581268</name>
</gene>
<accession>A0AA40DW28</accession>
<evidence type="ECO:0000313" key="3">
    <source>
        <dbReference type="Proteomes" id="UP001172102"/>
    </source>
</evidence>
<comment type="caution">
    <text evidence="2">The sequence shown here is derived from an EMBL/GenBank/DDBJ whole genome shotgun (WGS) entry which is preliminary data.</text>
</comment>
<name>A0AA40DW28_9PEZI</name>
<keyword evidence="1" id="KW-0732">Signal</keyword>
<organism evidence="2 3">
    <name type="scientific">Lasiosphaeris hirsuta</name>
    <dbReference type="NCBI Taxonomy" id="260670"/>
    <lineage>
        <taxon>Eukaryota</taxon>
        <taxon>Fungi</taxon>
        <taxon>Dikarya</taxon>
        <taxon>Ascomycota</taxon>
        <taxon>Pezizomycotina</taxon>
        <taxon>Sordariomycetes</taxon>
        <taxon>Sordariomycetidae</taxon>
        <taxon>Sordariales</taxon>
        <taxon>Lasiosphaeriaceae</taxon>
        <taxon>Lasiosphaeris</taxon>
    </lineage>
</organism>
<sequence length="74" mass="8484">MTCWWTWWRGRWSGPGWTTGLIPSWSWGWGRLCCDLGVCGYGTWMERLEQSCTRLAFGWVGLEALPLSFGHQAG</sequence>
<dbReference type="AlphaFoldDB" id="A0AA40DW28"/>